<keyword evidence="5" id="KW-1185">Reference proteome</keyword>
<gene>
    <name evidence="4" type="primary">glo-4</name>
    <name evidence="4" type="ORF">EVAR_94808_1</name>
</gene>
<dbReference type="Proteomes" id="UP000299102">
    <property type="component" value="Unassembled WGS sequence"/>
</dbReference>
<keyword evidence="1" id="KW-0677">Repeat</keyword>
<proteinExistence type="predicted"/>
<reference evidence="4 5" key="1">
    <citation type="journal article" date="2019" name="Commun. Biol.">
        <title>The bagworm genome reveals a unique fibroin gene that provides high tensile strength.</title>
        <authorList>
            <person name="Kono N."/>
            <person name="Nakamura H."/>
            <person name="Ohtoshi R."/>
            <person name="Tomita M."/>
            <person name="Numata K."/>
            <person name="Arakawa K."/>
        </authorList>
    </citation>
    <scope>NUCLEOTIDE SEQUENCE [LARGE SCALE GENOMIC DNA]</scope>
</reference>
<dbReference type="STRING" id="151549.A0A4C1UHJ7"/>
<dbReference type="SUPFAM" id="SSF50985">
    <property type="entry name" value="RCC1/BLIP-II"/>
    <property type="match status" value="1"/>
</dbReference>
<dbReference type="PRINTS" id="PR00633">
    <property type="entry name" value="RCCNDNSATION"/>
</dbReference>
<evidence type="ECO:0000313" key="4">
    <source>
        <dbReference type="EMBL" id="GBP25789.1"/>
    </source>
</evidence>
<name>A0A4C1UHJ7_EUMVA</name>
<feature type="repeat" description="RCC1" evidence="2">
    <location>
        <begin position="154"/>
        <end position="205"/>
    </location>
</feature>
<dbReference type="PROSITE" id="PS00626">
    <property type="entry name" value="RCC1_2"/>
    <property type="match status" value="2"/>
</dbReference>
<dbReference type="AlphaFoldDB" id="A0A4C1UHJ7"/>
<dbReference type="InterPro" id="IPR009091">
    <property type="entry name" value="RCC1/BLIP-II"/>
</dbReference>
<evidence type="ECO:0000256" key="2">
    <source>
        <dbReference type="PROSITE-ProRule" id="PRU00235"/>
    </source>
</evidence>
<dbReference type="Pfam" id="PF25390">
    <property type="entry name" value="WD40_RLD"/>
    <property type="match status" value="1"/>
</dbReference>
<accession>A0A4C1UHJ7</accession>
<dbReference type="PANTHER" id="PTHR22870:SF408">
    <property type="entry name" value="OS09G0560450 PROTEIN"/>
    <property type="match status" value="1"/>
</dbReference>
<feature type="repeat" description="RCC1" evidence="2">
    <location>
        <begin position="42"/>
        <end position="93"/>
    </location>
</feature>
<comment type="caution">
    <text evidence="4">The sequence shown here is derived from an EMBL/GenBank/DDBJ whole genome shotgun (WGS) entry which is preliminary data.</text>
</comment>
<dbReference type="PANTHER" id="PTHR22870">
    <property type="entry name" value="REGULATOR OF CHROMOSOME CONDENSATION"/>
    <property type="match status" value="1"/>
</dbReference>
<evidence type="ECO:0000313" key="5">
    <source>
        <dbReference type="Proteomes" id="UP000299102"/>
    </source>
</evidence>
<dbReference type="Pfam" id="PF13540">
    <property type="entry name" value="RCC1_2"/>
    <property type="match status" value="2"/>
</dbReference>
<evidence type="ECO:0000259" key="3">
    <source>
        <dbReference type="Pfam" id="PF25390"/>
    </source>
</evidence>
<dbReference type="InterPro" id="IPR058923">
    <property type="entry name" value="RCC1-like_dom"/>
</dbReference>
<dbReference type="InterPro" id="IPR000408">
    <property type="entry name" value="Reg_chr_condens"/>
</dbReference>
<dbReference type="OrthoDB" id="16281at2759"/>
<feature type="domain" description="RCC1-like" evidence="3">
    <location>
        <begin position="139"/>
        <end position="368"/>
    </location>
</feature>
<dbReference type="EMBL" id="BGZK01000172">
    <property type="protein sequence ID" value="GBP25789.1"/>
    <property type="molecule type" value="Genomic_DNA"/>
</dbReference>
<feature type="repeat" description="RCC1" evidence="2">
    <location>
        <begin position="206"/>
        <end position="255"/>
    </location>
</feature>
<dbReference type="PROSITE" id="PS50012">
    <property type="entry name" value="RCC1_3"/>
    <property type="match status" value="4"/>
</dbReference>
<protein>
    <submittedName>
        <fullName evidence="4">X-linked retinitis pigmentosa GTPase regulator homolog</fullName>
    </submittedName>
</protein>
<feature type="repeat" description="RCC1" evidence="2">
    <location>
        <begin position="256"/>
        <end position="325"/>
    </location>
</feature>
<sequence length="706" mass="77839">MDPLIHTFVKLLCAIEEKEPCPEIEIGTPKDSGTWREQFVPRRVLSCGLSHWAFADGGDGKVMWANTPIKTQLIGRVISVACGRHHTLILTENGIYGAGDNSYGQLGVGAAWGGLIGDSAGTGGGLFYVTRTWQAPLADISAGHYHSAAIDVGGRLYTWGWGVHGQLGLGTIDDEWSPQLVTKLQGRKVINVSCGSCHTLALMKNGEVWAWGAGVFGQLGSGARDKASVPQRVSLTDTVDAIAAGYFHNLALTSKGHLYMWGASPQLIRAAHARRSLSPTEPASPPPSDQIDPHLLPALVDIKNVRGTIVQIAAGWHHSCLIDDTGAVYTWGLNFDGQLDCKRGCCRIVSHAARSGAVPMRQLFLGSGDRKQVCIPTEVRIDMESPPESMSNENLTSIKPFIALKTNTAQKPEGGGVEMNPKSLIACGGDFTVYVDEDGRVFVTGNMHQQTNRNDIEPHDNPLITLSDFKRKSWADEVILCLKRWIKEEYVTENKNIAAKLAYHKNMYPECLKYLLETLNRTDVSECLYLKHADDLSNDDGPSSLKREDVKATVNIVTCKRIKEIGLTILNEQPYPTNSALVLAVLPCCCDELNYLPRGITQTQTYFVHESGPLSVRASIVIDKCLKTFPIDTNLWETCFRIAVEYYLKYNLPVKDLEPILKKYMDKDITAMVSAIMFSNDCVQHSELFTPMFYLNMCSKLMDTWG</sequence>
<dbReference type="Gene3D" id="2.130.10.30">
    <property type="entry name" value="Regulator of chromosome condensation 1/beta-lactamase-inhibitor protein II"/>
    <property type="match status" value="3"/>
</dbReference>
<evidence type="ECO:0000256" key="1">
    <source>
        <dbReference type="ARBA" id="ARBA00022737"/>
    </source>
</evidence>
<organism evidence="4 5">
    <name type="scientific">Eumeta variegata</name>
    <name type="common">Bagworm moth</name>
    <name type="synonym">Eumeta japonica</name>
    <dbReference type="NCBI Taxonomy" id="151549"/>
    <lineage>
        <taxon>Eukaryota</taxon>
        <taxon>Metazoa</taxon>
        <taxon>Ecdysozoa</taxon>
        <taxon>Arthropoda</taxon>
        <taxon>Hexapoda</taxon>
        <taxon>Insecta</taxon>
        <taxon>Pterygota</taxon>
        <taxon>Neoptera</taxon>
        <taxon>Endopterygota</taxon>
        <taxon>Lepidoptera</taxon>
        <taxon>Glossata</taxon>
        <taxon>Ditrysia</taxon>
        <taxon>Tineoidea</taxon>
        <taxon>Psychidae</taxon>
        <taxon>Oiketicinae</taxon>
        <taxon>Eumeta</taxon>
    </lineage>
</organism>
<dbReference type="InterPro" id="IPR051210">
    <property type="entry name" value="Ub_ligase/GEF_domain"/>
</dbReference>